<evidence type="ECO:0000313" key="3">
    <source>
        <dbReference type="EMBL" id="KAK3169999.1"/>
    </source>
</evidence>
<sequence>MASLRRNRTMPTDGAIAKFLYTILKQLDLKSIDWQEVANGLDITNGHAARMRFSRFKQQMEGTASQPRKPRPTAPHHKKTKPAKPPSSETANTNANGQEESGIKGESMVKGEPGVKAEDIIKGESVVKAEPGLEDEIMQDVELEAKPEPIVKEETKEDEVSWANAGDTNIGATQDMSPEAPSHNQQAFEAPFPADKAAPQLSPELSVAKEDAEDIKEPIVKPEPAWED</sequence>
<feature type="compositionally biased region" description="Polar residues" evidence="1">
    <location>
        <begin position="166"/>
        <end position="187"/>
    </location>
</feature>
<proteinExistence type="predicted"/>
<feature type="compositionally biased region" description="Basic and acidic residues" evidence="1">
    <location>
        <begin position="101"/>
        <end position="127"/>
    </location>
</feature>
<feature type="region of interest" description="Disordered" evidence="1">
    <location>
        <begin position="58"/>
        <end position="228"/>
    </location>
</feature>
<dbReference type="InterPro" id="IPR054505">
    <property type="entry name" value="Myb_DNA-bind_8"/>
</dbReference>
<feature type="domain" description="Myb-like DNA-binding" evidence="2">
    <location>
        <begin position="17"/>
        <end position="61"/>
    </location>
</feature>
<feature type="compositionally biased region" description="Polar residues" evidence="1">
    <location>
        <begin position="87"/>
        <end position="99"/>
    </location>
</feature>
<feature type="compositionally biased region" description="Basic and acidic residues" evidence="1">
    <location>
        <begin position="143"/>
        <end position="159"/>
    </location>
</feature>
<protein>
    <recommendedName>
        <fullName evidence="2">Myb-like DNA-binding domain-containing protein</fullName>
    </recommendedName>
</protein>
<organism evidence="3 4">
    <name type="scientific">Lepraria neglecta</name>
    <dbReference type="NCBI Taxonomy" id="209136"/>
    <lineage>
        <taxon>Eukaryota</taxon>
        <taxon>Fungi</taxon>
        <taxon>Dikarya</taxon>
        <taxon>Ascomycota</taxon>
        <taxon>Pezizomycotina</taxon>
        <taxon>Lecanoromycetes</taxon>
        <taxon>OSLEUM clade</taxon>
        <taxon>Lecanoromycetidae</taxon>
        <taxon>Lecanorales</taxon>
        <taxon>Lecanorineae</taxon>
        <taxon>Stereocaulaceae</taxon>
        <taxon>Lepraria</taxon>
    </lineage>
</organism>
<dbReference type="EMBL" id="JASNWA010000009">
    <property type="protein sequence ID" value="KAK3169999.1"/>
    <property type="molecule type" value="Genomic_DNA"/>
</dbReference>
<dbReference type="Proteomes" id="UP001276659">
    <property type="component" value="Unassembled WGS sequence"/>
</dbReference>
<evidence type="ECO:0000256" key="1">
    <source>
        <dbReference type="SAM" id="MobiDB-lite"/>
    </source>
</evidence>
<feature type="compositionally biased region" description="Basic residues" evidence="1">
    <location>
        <begin position="68"/>
        <end position="82"/>
    </location>
</feature>
<comment type="caution">
    <text evidence="3">The sequence shown here is derived from an EMBL/GenBank/DDBJ whole genome shotgun (WGS) entry which is preliminary data.</text>
</comment>
<reference evidence="3" key="1">
    <citation type="submission" date="2022-11" db="EMBL/GenBank/DDBJ databases">
        <title>Chromosomal genome sequence assembly and mating type (MAT) locus characterization of the leprose asexual lichenized fungus Lepraria neglecta (Nyl.) Erichsen.</title>
        <authorList>
            <person name="Allen J.L."/>
            <person name="Pfeffer B."/>
        </authorList>
    </citation>
    <scope>NUCLEOTIDE SEQUENCE</scope>
    <source>
        <strain evidence="3">Allen 5258</strain>
    </source>
</reference>
<dbReference type="Pfam" id="PF22980">
    <property type="entry name" value="Myb_DNA-bind_8"/>
    <property type="match status" value="1"/>
</dbReference>
<feature type="compositionally biased region" description="Basic and acidic residues" evidence="1">
    <location>
        <begin position="207"/>
        <end position="220"/>
    </location>
</feature>
<accession>A0AAD9Z1V4</accession>
<name>A0AAD9Z1V4_9LECA</name>
<evidence type="ECO:0000313" key="4">
    <source>
        <dbReference type="Proteomes" id="UP001276659"/>
    </source>
</evidence>
<keyword evidence="4" id="KW-1185">Reference proteome</keyword>
<evidence type="ECO:0000259" key="2">
    <source>
        <dbReference type="Pfam" id="PF22980"/>
    </source>
</evidence>
<feature type="compositionally biased region" description="Acidic residues" evidence="1">
    <location>
        <begin position="132"/>
        <end position="142"/>
    </location>
</feature>
<gene>
    <name evidence="3" type="ORF">OEA41_009384</name>
</gene>
<dbReference type="AlphaFoldDB" id="A0AAD9Z1V4"/>